<evidence type="ECO:0000256" key="3">
    <source>
        <dbReference type="ARBA" id="ARBA00022692"/>
    </source>
</evidence>
<dbReference type="InterPro" id="IPR003280">
    <property type="entry name" value="2pore_dom_K_chnl"/>
</dbReference>
<reference evidence="11" key="1">
    <citation type="journal article" date="2023" name="Mol. Biol. Evol.">
        <title>Third-Generation Sequencing Reveals the Adaptive Role of the Epigenome in Three Deep-Sea Polychaetes.</title>
        <authorList>
            <person name="Perez M."/>
            <person name="Aroh O."/>
            <person name="Sun Y."/>
            <person name="Lan Y."/>
            <person name="Juniper S.K."/>
            <person name="Young C.R."/>
            <person name="Angers B."/>
            <person name="Qian P.Y."/>
        </authorList>
    </citation>
    <scope>NUCLEOTIDE SEQUENCE</scope>
    <source>
        <strain evidence="11">R07B-5</strain>
    </source>
</reference>
<feature type="transmembrane region" description="Helical" evidence="9">
    <location>
        <begin position="581"/>
        <end position="602"/>
    </location>
</feature>
<keyword evidence="6 9" id="KW-0472">Membrane</keyword>
<evidence type="ECO:0000256" key="9">
    <source>
        <dbReference type="SAM" id="Phobius"/>
    </source>
</evidence>
<dbReference type="GO" id="GO:0005886">
    <property type="term" value="C:plasma membrane"/>
    <property type="evidence" value="ECO:0007669"/>
    <property type="project" value="TreeGrafter"/>
</dbReference>
<dbReference type="GO" id="GO:0030322">
    <property type="term" value="P:stabilization of membrane potential"/>
    <property type="evidence" value="ECO:0007669"/>
    <property type="project" value="TreeGrafter"/>
</dbReference>
<feature type="transmembrane region" description="Helical" evidence="9">
    <location>
        <begin position="614"/>
        <end position="635"/>
    </location>
</feature>
<evidence type="ECO:0000256" key="8">
    <source>
        <dbReference type="SAM" id="MobiDB-lite"/>
    </source>
</evidence>
<accession>A0AAD9NFI4</accession>
<keyword evidence="12" id="KW-1185">Reference proteome</keyword>
<feature type="transmembrane region" description="Helical" evidence="9">
    <location>
        <begin position="20"/>
        <end position="42"/>
    </location>
</feature>
<dbReference type="Proteomes" id="UP001209878">
    <property type="component" value="Unassembled WGS sequence"/>
</dbReference>
<feature type="domain" description="Potassium channel" evidence="10">
    <location>
        <begin position="2"/>
        <end position="42"/>
    </location>
</feature>
<evidence type="ECO:0000256" key="4">
    <source>
        <dbReference type="ARBA" id="ARBA00022989"/>
    </source>
</evidence>
<dbReference type="PANTHER" id="PTHR11003">
    <property type="entry name" value="POTASSIUM CHANNEL, SUBFAMILY K"/>
    <property type="match status" value="1"/>
</dbReference>
<dbReference type="AlphaFoldDB" id="A0AAD9NFI4"/>
<keyword evidence="4 9" id="KW-1133">Transmembrane helix</keyword>
<keyword evidence="3 9" id="KW-0812">Transmembrane</keyword>
<feature type="compositionally biased region" description="Basic and acidic residues" evidence="8">
    <location>
        <begin position="273"/>
        <end position="283"/>
    </location>
</feature>
<proteinExistence type="predicted"/>
<gene>
    <name evidence="11" type="ORF">NP493_1232g00018</name>
</gene>
<organism evidence="11 12">
    <name type="scientific">Ridgeia piscesae</name>
    <name type="common">Tubeworm</name>
    <dbReference type="NCBI Taxonomy" id="27915"/>
    <lineage>
        <taxon>Eukaryota</taxon>
        <taxon>Metazoa</taxon>
        <taxon>Spiralia</taxon>
        <taxon>Lophotrochozoa</taxon>
        <taxon>Annelida</taxon>
        <taxon>Polychaeta</taxon>
        <taxon>Sedentaria</taxon>
        <taxon>Canalipalpata</taxon>
        <taxon>Sabellida</taxon>
        <taxon>Siboglinidae</taxon>
        <taxon>Ridgeia</taxon>
    </lineage>
</organism>
<keyword evidence="5" id="KW-0406">Ion transport</keyword>
<feature type="compositionally biased region" description="Basic residues" evidence="8">
    <location>
        <begin position="429"/>
        <end position="438"/>
    </location>
</feature>
<name>A0AAD9NFI4_RIDPI</name>
<feature type="compositionally biased region" description="Basic and acidic residues" evidence="8">
    <location>
        <begin position="382"/>
        <end position="401"/>
    </location>
</feature>
<keyword evidence="2" id="KW-0813">Transport</keyword>
<dbReference type="GO" id="GO:0022841">
    <property type="term" value="F:potassium ion leak channel activity"/>
    <property type="evidence" value="ECO:0007669"/>
    <property type="project" value="TreeGrafter"/>
</dbReference>
<feature type="region of interest" description="Disordered" evidence="8">
    <location>
        <begin position="270"/>
        <end position="469"/>
    </location>
</feature>
<dbReference type="InterPro" id="IPR013099">
    <property type="entry name" value="K_chnl_dom"/>
</dbReference>
<evidence type="ECO:0000256" key="7">
    <source>
        <dbReference type="ARBA" id="ARBA00023303"/>
    </source>
</evidence>
<evidence type="ECO:0000256" key="5">
    <source>
        <dbReference type="ARBA" id="ARBA00023065"/>
    </source>
</evidence>
<dbReference type="GO" id="GO:0015271">
    <property type="term" value="F:outward rectifier potassium channel activity"/>
    <property type="evidence" value="ECO:0007669"/>
    <property type="project" value="TreeGrafter"/>
</dbReference>
<comment type="caution">
    <text evidence="11">The sequence shown here is derived from an EMBL/GenBank/DDBJ whole genome shotgun (WGS) entry which is preliminary data.</text>
</comment>
<evidence type="ECO:0000256" key="2">
    <source>
        <dbReference type="ARBA" id="ARBA00022448"/>
    </source>
</evidence>
<dbReference type="SUPFAM" id="SSF81324">
    <property type="entry name" value="Voltage-gated potassium channels"/>
    <property type="match status" value="2"/>
</dbReference>
<protein>
    <recommendedName>
        <fullName evidence="10">Potassium channel domain-containing protein</fullName>
    </recommendedName>
</protein>
<evidence type="ECO:0000256" key="6">
    <source>
        <dbReference type="ARBA" id="ARBA00023136"/>
    </source>
</evidence>
<evidence type="ECO:0000313" key="12">
    <source>
        <dbReference type="Proteomes" id="UP001209878"/>
    </source>
</evidence>
<evidence type="ECO:0000256" key="1">
    <source>
        <dbReference type="ARBA" id="ARBA00004141"/>
    </source>
</evidence>
<feature type="compositionally biased region" description="Polar residues" evidence="8">
    <location>
        <begin position="361"/>
        <end position="381"/>
    </location>
</feature>
<comment type="subcellular location">
    <subcellularLocation>
        <location evidence="1">Membrane</location>
        <topology evidence="1">Multi-pass membrane protein</topology>
    </subcellularLocation>
</comment>
<evidence type="ECO:0000313" key="11">
    <source>
        <dbReference type="EMBL" id="KAK2168352.1"/>
    </source>
</evidence>
<dbReference type="Pfam" id="PF07885">
    <property type="entry name" value="Ion_trans_2"/>
    <property type="match status" value="2"/>
</dbReference>
<dbReference type="EMBL" id="JAODUO010001232">
    <property type="protein sequence ID" value="KAK2168352.1"/>
    <property type="molecule type" value="Genomic_DNA"/>
</dbReference>
<feature type="domain" description="Potassium channel" evidence="10">
    <location>
        <begin position="560"/>
        <end position="637"/>
    </location>
</feature>
<sequence>MTFGYGHLAPKTAWGRFLTIIYALIGIPLTFLYLSNVGNFLADSFRLFYKHICCDICWCRRCERKKKRERLRMRKQMELAAQRNVVLGVTSLDDVRFTIDGEVSVNEDTAGESGYIDDPEASVGLLGPGNLGSQCPSQSTFVESTSGVRGLTPDPESNADDVACSMSPEPNGTDSGIGEKAILDDASDPLLNTQIDYGALRETDILDSIDDIDKETDALTGKCRENDVINAKRHDSCTTDLCFLEQLRDAKETDILEDSDDDLLEFHSPLESASRDDGNRSQADRVPPPQNTPKTSPATADDGKGKTAKASTKKSKKDKKDKTKASKKGKASSGDSASPQKQNESKNEHKEATNTDKKTDVSVSGVTSNQTTPTTIVLTESEQIRKPSIDRRKSSESEPMLRQKQSLKIKSPAGGGSKKFARNNTIKLPPHRKCSTLRRQREASLSSDETRRSDESFVTAQTDPDSSSYQTLGVSVHSFPLDDVTGTMTSPPPPAKLLTSCRNASVVTVQPEVVSRSSRCSYDVTSAKMATMALADDAFDLDIDESEEKVTVPICVCLLIIATYIVAGSILFTLWEDWDPLTGSYFCFITLSTIGFGDIVPGTDMDEWSSQEKLVLCSLWLAFGLSLLAMCFNLMQEEVKGKCKWIGKKVGLLTNDNDG</sequence>
<evidence type="ECO:0000259" key="10">
    <source>
        <dbReference type="Pfam" id="PF07885"/>
    </source>
</evidence>
<dbReference type="Gene3D" id="1.10.287.70">
    <property type="match status" value="2"/>
</dbReference>
<feature type="compositionally biased region" description="Basic and acidic residues" evidence="8">
    <location>
        <begin position="343"/>
        <end position="360"/>
    </location>
</feature>
<keyword evidence="7" id="KW-0407">Ion channel</keyword>
<feature type="transmembrane region" description="Helical" evidence="9">
    <location>
        <begin position="550"/>
        <end position="575"/>
    </location>
</feature>
<dbReference type="PANTHER" id="PTHR11003:SF334">
    <property type="entry name" value="FI03418P"/>
    <property type="match status" value="1"/>
</dbReference>
<feature type="compositionally biased region" description="Polar residues" evidence="8">
    <location>
        <begin position="456"/>
        <end position="469"/>
    </location>
</feature>
<feature type="region of interest" description="Disordered" evidence="8">
    <location>
        <begin position="144"/>
        <end position="179"/>
    </location>
</feature>